<evidence type="ECO:0000259" key="5">
    <source>
        <dbReference type="Pfam" id="PF03399"/>
    </source>
</evidence>
<feature type="domain" description="SAC3/GANP/THP3 conserved" evidence="5">
    <location>
        <begin position="526"/>
        <end position="836"/>
    </location>
</feature>
<keyword evidence="7" id="KW-1185">Reference proteome</keyword>
<name>D8TVT9_VOLCA</name>
<keyword evidence="3" id="KW-0472">Membrane</keyword>
<keyword evidence="3" id="KW-1133">Transmembrane helix</keyword>
<feature type="compositionally biased region" description="Low complexity" evidence="2">
    <location>
        <begin position="244"/>
        <end position="256"/>
    </location>
</feature>
<organism evidence="7">
    <name type="scientific">Volvox carteri f. nagariensis</name>
    <dbReference type="NCBI Taxonomy" id="3068"/>
    <lineage>
        <taxon>Eukaryota</taxon>
        <taxon>Viridiplantae</taxon>
        <taxon>Chlorophyta</taxon>
        <taxon>core chlorophytes</taxon>
        <taxon>Chlorophyceae</taxon>
        <taxon>CS clade</taxon>
        <taxon>Chlamydomonadales</taxon>
        <taxon>Volvocaceae</taxon>
        <taxon>Volvox</taxon>
    </lineage>
</organism>
<dbReference type="InParanoid" id="D8TVT9"/>
<dbReference type="PANTHER" id="PTHR12436:SF3">
    <property type="entry name" value="GERMINAL-CENTER ASSOCIATED NUCLEAR PROTEIN"/>
    <property type="match status" value="1"/>
</dbReference>
<feature type="chain" id="PRO_5003123938" description="SAC3/GANP/THP3 conserved domain-containing protein" evidence="4">
    <location>
        <begin position="21"/>
        <end position="1932"/>
    </location>
</feature>
<keyword evidence="4" id="KW-0732">Signal</keyword>
<evidence type="ECO:0000313" key="6">
    <source>
        <dbReference type="EMBL" id="EFJ48360.1"/>
    </source>
</evidence>
<evidence type="ECO:0000256" key="1">
    <source>
        <dbReference type="SAM" id="Coils"/>
    </source>
</evidence>
<dbReference type="KEGG" id="vcn:VOLCADRAFT_90955"/>
<feature type="compositionally biased region" description="Pro residues" evidence="2">
    <location>
        <begin position="955"/>
        <end position="976"/>
    </location>
</feature>
<feature type="compositionally biased region" description="Gly residues" evidence="2">
    <location>
        <begin position="177"/>
        <end position="243"/>
    </location>
</feature>
<feature type="region of interest" description="Disordered" evidence="2">
    <location>
        <begin position="175"/>
        <end position="318"/>
    </location>
</feature>
<feature type="region of interest" description="Disordered" evidence="2">
    <location>
        <begin position="386"/>
        <end position="518"/>
    </location>
</feature>
<keyword evidence="1" id="KW-0175">Coiled coil</keyword>
<dbReference type="OrthoDB" id="264795at2759"/>
<accession>D8TVT9</accession>
<dbReference type="InterPro" id="IPR005062">
    <property type="entry name" value="SAC3/GANP/THP3_conserved"/>
</dbReference>
<dbReference type="Proteomes" id="UP000001058">
    <property type="component" value="Unassembled WGS sequence"/>
</dbReference>
<feature type="region of interest" description="Disordered" evidence="2">
    <location>
        <begin position="133"/>
        <end position="158"/>
    </location>
</feature>
<dbReference type="GO" id="GO:0006406">
    <property type="term" value="P:mRNA export from nucleus"/>
    <property type="evidence" value="ECO:0007669"/>
    <property type="project" value="TreeGrafter"/>
</dbReference>
<proteinExistence type="predicted"/>
<dbReference type="RefSeq" id="XP_002950614.1">
    <property type="nucleotide sequence ID" value="XM_002950568.1"/>
</dbReference>
<evidence type="ECO:0000313" key="7">
    <source>
        <dbReference type="Proteomes" id="UP000001058"/>
    </source>
</evidence>
<feature type="region of interest" description="Disordered" evidence="2">
    <location>
        <begin position="950"/>
        <end position="1024"/>
    </location>
</feature>
<feature type="region of interest" description="Disordered" evidence="2">
    <location>
        <begin position="1395"/>
        <end position="1415"/>
    </location>
</feature>
<feature type="compositionally biased region" description="Gly residues" evidence="2">
    <location>
        <begin position="439"/>
        <end position="454"/>
    </location>
</feature>
<feature type="signal peptide" evidence="4">
    <location>
        <begin position="1"/>
        <end position="20"/>
    </location>
</feature>
<dbReference type="STRING" id="3068.D8TVT9"/>
<reference evidence="6 7" key="1">
    <citation type="journal article" date="2010" name="Science">
        <title>Genomic analysis of organismal complexity in the multicellular green alga Volvox carteri.</title>
        <authorList>
            <person name="Prochnik S.E."/>
            <person name="Umen J."/>
            <person name="Nedelcu A.M."/>
            <person name="Hallmann A."/>
            <person name="Miller S.M."/>
            <person name="Nishii I."/>
            <person name="Ferris P."/>
            <person name="Kuo A."/>
            <person name="Mitros T."/>
            <person name="Fritz-Laylin L.K."/>
            <person name="Hellsten U."/>
            <person name="Chapman J."/>
            <person name="Simakov O."/>
            <person name="Rensing S.A."/>
            <person name="Terry A."/>
            <person name="Pangilinan J."/>
            <person name="Kapitonov V."/>
            <person name="Jurka J."/>
            <person name="Salamov A."/>
            <person name="Shapiro H."/>
            <person name="Schmutz J."/>
            <person name="Grimwood J."/>
            <person name="Lindquist E."/>
            <person name="Lucas S."/>
            <person name="Grigoriev I.V."/>
            <person name="Schmitt R."/>
            <person name="Kirk D."/>
            <person name="Rokhsar D.S."/>
        </authorList>
    </citation>
    <scope>NUCLEOTIDE SEQUENCE [LARGE SCALE GENOMIC DNA]</scope>
    <source>
        <strain evidence="7">f. Nagariensis / Eve</strain>
    </source>
</reference>
<dbReference type="GO" id="GO:0005737">
    <property type="term" value="C:cytoplasm"/>
    <property type="evidence" value="ECO:0007669"/>
    <property type="project" value="TreeGrafter"/>
</dbReference>
<feature type="region of interest" description="Disordered" evidence="2">
    <location>
        <begin position="1299"/>
        <end position="1319"/>
    </location>
</feature>
<protein>
    <recommendedName>
        <fullName evidence="5">SAC3/GANP/THP3 conserved domain-containing protein</fullName>
    </recommendedName>
</protein>
<feature type="coiled-coil region" evidence="1">
    <location>
        <begin position="1128"/>
        <end position="1180"/>
    </location>
</feature>
<dbReference type="Pfam" id="PF03399">
    <property type="entry name" value="SAC3_GANP"/>
    <property type="match status" value="1"/>
</dbReference>
<evidence type="ECO:0000256" key="4">
    <source>
        <dbReference type="SAM" id="SignalP"/>
    </source>
</evidence>
<evidence type="ECO:0000256" key="2">
    <source>
        <dbReference type="SAM" id="MobiDB-lite"/>
    </source>
</evidence>
<dbReference type="GO" id="GO:0070390">
    <property type="term" value="C:transcription export complex 2"/>
    <property type="evidence" value="ECO:0007669"/>
    <property type="project" value="TreeGrafter"/>
</dbReference>
<dbReference type="EMBL" id="GL378340">
    <property type="protein sequence ID" value="EFJ48360.1"/>
    <property type="molecule type" value="Genomic_DNA"/>
</dbReference>
<dbReference type="InterPro" id="IPR045107">
    <property type="entry name" value="SAC3/GANP/THP3"/>
</dbReference>
<feature type="compositionally biased region" description="Gly residues" evidence="2">
    <location>
        <begin position="1395"/>
        <end position="1407"/>
    </location>
</feature>
<feature type="transmembrane region" description="Helical" evidence="3">
    <location>
        <begin position="34"/>
        <end position="62"/>
    </location>
</feature>
<feature type="compositionally biased region" description="Gly residues" evidence="2">
    <location>
        <begin position="263"/>
        <end position="277"/>
    </location>
</feature>
<feature type="compositionally biased region" description="Acidic residues" evidence="2">
    <location>
        <begin position="287"/>
        <end position="318"/>
    </location>
</feature>
<sequence>MRADFVALVLLLLRVMVATSTVFGVCIRDKDRQGLLAAVVVVSGPLPAAGSAGVLLKAALLARFSSERLSRQLARDLRQHQLLEVEEEVVAVSEADGEVVVAAVSEAEEVNAKHVAQQLQEASASACTLRPYGRADSAAGGGPQQQQQQQRGAVGGPGRRVFARLGLSALRESAALDGGGSGSGGGGVPGAAGGRGRGGGSAGGRQGHGGSGFGRGGGADAAGGGGGGGHWRGGRGGSRGGGRNQWVRQQQQQQGGRKAGWVSGPGGPPGGGGGGGDEGMDQVYGDDGGDDDGAPMEEDGGDFDGGDDEEVYDGVDGDAGEATAAAPALQLQKPSGWHAAGRSAQPQPGFAAAAGRTARVPVPVPTFGEKRDADVIAAAAAAAATRADAGGGGGDAATDDEDAALLRKRQQRFGQAFTDEPAAAAGGSKPGTTAFGVVAGRGEGAAGGGGGGGDRTLAGRGVSRSPARWRAGEEEAAGARGSPSPSPPPSPLLSYLGGGGGGDVMGDDDEGGSSGGPALVGTCELMCPVAERKRREATGELNIFERLDPLNSKLTSENLIIKKARKNYSEEDRRPENLRTFRALSLTMARLRSLISNPDETALAASIHCTPEQTLLNVQAFLWDRYREVRKEIIAQHFHARAELLPHVLAWNEEIARFLIISSHELWGNRDFAAQLNQEQLKKVLTDLVTRFYTSASRLGVPTPNAAEMKCYLLILMMGGTIEKNGRRFRQPAEAQMYLRQYSEEELSSPWTTVLFAMMAALQMGNVVAFFDLLARAPYTFACICASHVMPMRSLAMHMLAAAMGAPHPGQPGGRPDPAAAMPLVDLARVLKLSEANATGYAETRQALVQPGGAHGQRDVSFLTSQITAREPKVKVRAQHWITAKRSPVGRHQDTVNPAQLSPELLRYCRQLLTGPQSSGAPVAALHRPVGPPAVLAVGSLGGPAAAAATAAPAATPPRQPPPMAAVVQPPTPASPAPWELGSPDASARVGSGSRPSSMSAAASGLLGSAATSPTSGSGAREAARLGAVATPAAAPPPSATAQQVFGSPARAPAAVAAVGAIGATAATAGMRPAPAVPLAAADAAAAASLNVGSGITAVPPLHHPPPAQQQQFFQYQQQQLLLEAQRAAEAELAMERLKHQADQAIRQEHERHRALAVQCQQLAAAASAAQAALLEAQRREAAFAEQVAALKLGQQGNAIEERWSNLSMRRYLARWQEAARARKRREELLRQQLARASVTFMAAGRRRSALGLLGFGGGGGGGGGGGMSDDVRVRGVDRAVVKGPAATATTTSHLVRVRGRKRRLDSAAPSRGPVGLQQLLMPPDLASSTAAAAAAAAAKSPILTSHLNLAEVVVPGLCRTLARRLMTNGGTATAEINSVNGLNGNGFYGSSRGTAGGREGPMGGKGPLRRGAASCEGPARPHHVFWKLLLLSGALETEASCVSAYQLEAASWLRSRLSCGRTAGPRPLRQPPAGEQLTMEAARATLGGKAYTLTLSTEAATAVAATSGVLMLVDGREFEAALAAGAPHEDAAAEAGQDLDDSPLPSVHSLAHLHVLPCTAVSWRLLLCLAHYVTASCDISHPVYLPTPPPGLLQLPVVILTLASAAATDAIGSHLAATAAATWPPAVAARAPDVVLRQALSYMAESAPVYEQVVSVDLEDLARGAVADVVAELDGGRVGGGVGGDGSPVSAVTAADTIAAFNQLVAAYEAAVQATATSASARWGLPAPEQLLAHVATWSATLTPPRQAMLLASLAPTPGRQLLLLPAAPAAPAAPQSTLALPPAYGLPAPLSLMSTPVGNGGTVAASITPGGTVSPSPAYQHRYAMLLADAMATPQAGSLAAGWASVGAWLSNGGAASVASAFPSPYCRRDGEGTSSAVESAMSGEGLAAASKRQAVEALQRKAPAVREVCVARLATLRCMLITAISLSLF</sequence>
<gene>
    <name evidence="6" type="ORF">VOLCADRAFT_90955</name>
</gene>
<dbReference type="Gene3D" id="1.25.40.990">
    <property type="match status" value="1"/>
</dbReference>
<dbReference type="PANTHER" id="PTHR12436">
    <property type="entry name" value="80 KDA MCM3-ASSOCIATED PROTEIN"/>
    <property type="match status" value="1"/>
</dbReference>
<dbReference type="eggNOG" id="KOG1860">
    <property type="taxonomic scope" value="Eukaryota"/>
</dbReference>
<evidence type="ECO:0000256" key="3">
    <source>
        <dbReference type="SAM" id="Phobius"/>
    </source>
</evidence>
<keyword evidence="3" id="KW-0812">Transmembrane</keyword>
<dbReference type="GeneID" id="9617551"/>
<feature type="compositionally biased region" description="Low complexity" evidence="2">
    <location>
        <begin position="997"/>
        <end position="1024"/>
    </location>
</feature>